<reference evidence="2" key="1">
    <citation type="submission" date="2015-09" db="EMBL/GenBank/DDBJ databases">
        <title>Complete genome of Arthrobacter alpinus strain R3.8.</title>
        <authorList>
            <person name="See-Too W.S."/>
            <person name="Chan K.G."/>
        </authorList>
    </citation>
    <scope>NUCLEOTIDE SEQUENCE [LARGE SCALE GENOMIC DNA]</scope>
    <source>
        <strain evidence="2">R3.8</strain>
    </source>
</reference>
<dbReference type="PATRIC" id="fig|656366.3.peg.2645"/>
<dbReference type="Proteomes" id="UP000062833">
    <property type="component" value="Chromosome"/>
</dbReference>
<proteinExistence type="predicted"/>
<name>A0A0M3UGD2_9MICC</name>
<evidence type="ECO:0000313" key="1">
    <source>
        <dbReference type="EMBL" id="ALE92885.1"/>
    </source>
</evidence>
<gene>
    <name evidence="1" type="ORF">AOC05_12235</name>
</gene>
<dbReference type="AlphaFoldDB" id="A0A0M3UGD2"/>
<sequence>MDLSLIPYVEYVALENFVGPAAVRRGLDYADNGHVRNIKWDEGELHLQGRVSGSRGEVYTTSAFFEDEPKGAVII</sequence>
<accession>A0A0M3UGD2</accession>
<organism evidence="1 2">
    <name type="scientific">Arthrobacter alpinus</name>
    <dbReference type="NCBI Taxonomy" id="656366"/>
    <lineage>
        <taxon>Bacteria</taxon>
        <taxon>Bacillati</taxon>
        <taxon>Actinomycetota</taxon>
        <taxon>Actinomycetes</taxon>
        <taxon>Micrococcales</taxon>
        <taxon>Micrococcaceae</taxon>
        <taxon>Arthrobacter</taxon>
    </lineage>
</organism>
<dbReference type="KEGG" id="aaq:AOC05_12235"/>
<dbReference type="RefSeq" id="WP_062007465.1">
    <property type="nucleotide sequence ID" value="NZ_CP012677.1"/>
</dbReference>
<evidence type="ECO:0000313" key="2">
    <source>
        <dbReference type="Proteomes" id="UP000062833"/>
    </source>
</evidence>
<keyword evidence="2" id="KW-1185">Reference proteome</keyword>
<dbReference type="EMBL" id="CP012677">
    <property type="protein sequence ID" value="ALE92885.1"/>
    <property type="molecule type" value="Genomic_DNA"/>
</dbReference>
<protein>
    <submittedName>
        <fullName evidence="1">Uncharacterized protein</fullName>
    </submittedName>
</protein>